<evidence type="ECO:0000256" key="2">
    <source>
        <dbReference type="ARBA" id="ARBA00022771"/>
    </source>
</evidence>
<keyword evidence="8" id="KW-1185">Reference proteome</keyword>
<dbReference type="AlphaFoldDB" id="A0AAW1IIB4"/>
<feature type="domain" description="GRF-type" evidence="6">
    <location>
        <begin position="16"/>
        <end position="54"/>
    </location>
</feature>
<keyword evidence="1" id="KW-0479">Metal-binding</keyword>
<dbReference type="PROSITE" id="PS51999">
    <property type="entry name" value="ZF_GRF"/>
    <property type="match status" value="1"/>
</dbReference>
<keyword evidence="5" id="KW-0175">Coiled coil</keyword>
<evidence type="ECO:0000256" key="1">
    <source>
        <dbReference type="ARBA" id="ARBA00022723"/>
    </source>
</evidence>
<dbReference type="InterPro" id="IPR010666">
    <property type="entry name" value="Znf_GRF"/>
</dbReference>
<evidence type="ECO:0000256" key="4">
    <source>
        <dbReference type="PROSITE-ProRule" id="PRU01343"/>
    </source>
</evidence>
<sequence>MSATTSSNTSRNPSKCKCSVSPALLTSWTSHNPGRRFLACKFRFCKYFRWVDEEQSEWKRDVINQLLLEKKLLQSENNNLRVEKSQLVEQVIELRAENHLMREKIDFGHSARTFTCSYCSNLNALMTNLIMIVISEFLNPNLMTNLTVEEM</sequence>
<evidence type="ECO:0000256" key="5">
    <source>
        <dbReference type="SAM" id="Coils"/>
    </source>
</evidence>
<dbReference type="Proteomes" id="UP001443914">
    <property type="component" value="Unassembled WGS sequence"/>
</dbReference>
<accession>A0AAW1IIB4</accession>
<evidence type="ECO:0000313" key="7">
    <source>
        <dbReference type="EMBL" id="KAK9689175.1"/>
    </source>
</evidence>
<name>A0AAW1IIB4_SAPOF</name>
<reference evidence="7" key="1">
    <citation type="submission" date="2024-03" db="EMBL/GenBank/DDBJ databases">
        <title>WGS assembly of Saponaria officinalis var. Norfolk2.</title>
        <authorList>
            <person name="Jenkins J."/>
            <person name="Shu S."/>
            <person name="Grimwood J."/>
            <person name="Barry K."/>
            <person name="Goodstein D."/>
            <person name="Schmutz J."/>
            <person name="Leebens-Mack J."/>
            <person name="Osbourn A."/>
        </authorList>
    </citation>
    <scope>NUCLEOTIDE SEQUENCE [LARGE SCALE GENOMIC DNA]</scope>
    <source>
        <strain evidence="7">JIC</strain>
    </source>
</reference>
<comment type="caution">
    <text evidence="7">The sequence shown here is derived from an EMBL/GenBank/DDBJ whole genome shotgun (WGS) entry which is preliminary data.</text>
</comment>
<gene>
    <name evidence="7" type="ORF">RND81_09G040900</name>
</gene>
<evidence type="ECO:0000256" key="3">
    <source>
        <dbReference type="ARBA" id="ARBA00022833"/>
    </source>
</evidence>
<organism evidence="7 8">
    <name type="scientific">Saponaria officinalis</name>
    <name type="common">Common soapwort</name>
    <name type="synonym">Lychnis saponaria</name>
    <dbReference type="NCBI Taxonomy" id="3572"/>
    <lineage>
        <taxon>Eukaryota</taxon>
        <taxon>Viridiplantae</taxon>
        <taxon>Streptophyta</taxon>
        <taxon>Embryophyta</taxon>
        <taxon>Tracheophyta</taxon>
        <taxon>Spermatophyta</taxon>
        <taxon>Magnoliopsida</taxon>
        <taxon>eudicotyledons</taxon>
        <taxon>Gunneridae</taxon>
        <taxon>Pentapetalae</taxon>
        <taxon>Caryophyllales</taxon>
        <taxon>Caryophyllaceae</taxon>
        <taxon>Caryophylleae</taxon>
        <taxon>Saponaria</taxon>
    </lineage>
</organism>
<dbReference type="EMBL" id="JBDFQZ010000009">
    <property type="protein sequence ID" value="KAK9689175.1"/>
    <property type="molecule type" value="Genomic_DNA"/>
</dbReference>
<protein>
    <recommendedName>
        <fullName evidence="6">GRF-type domain-containing protein</fullName>
    </recommendedName>
</protein>
<feature type="coiled-coil region" evidence="5">
    <location>
        <begin position="63"/>
        <end position="97"/>
    </location>
</feature>
<dbReference type="PANTHER" id="PTHR33248">
    <property type="entry name" value="ZINC ION-BINDING PROTEIN"/>
    <property type="match status" value="1"/>
</dbReference>
<proteinExistence type="predicted"/>
<evidence type="ECO:0000313" key="8">
    <source>
        <dbReference type="Proteomes" id="UP001443914"/>
    </source>
</evidence>
<keyword evidence="2 4" id="KW-0863">Zinc-finger</keyword>
<dbReference type="Gene3D" id="1.20.5.1000">
    <property type="entry name" value="arf6 gtpase in complex with a specific effector, jip4"/>
    <property type="match status" value="1"/>
</dbReference>
<evidence type="ECO:0000259" key="6">
    <source>
        <dbReference type="PROSITE" id="PS51999"/>
    </source>
</evidence>
<keyword evidence="3" id="KW-0862">Zinc</keyword>
<dbReference type="GO" id="GO:0008270">
    <property type="term" value="F:zinc ion binding"/>
    <property type="evidence" value="ECO:0007669"/>
    <property type="project" value="UniProtKB-KW"/>
</dbReference>